<feature type="transmembrane region" description="Helical" evidence="1">
    <location>
        <begin position="28"/>
        <end position="50"/>
    </location>
</feature>
<dbReference type="InterPro" id="IPR009825">
    <property type="entry name" value="ECF_substrate-spec-like"/>
</dbReference>
<accession>A0A1M5PGS0</accession>
<reference evidence="2 3" key="1">
    <citation type="submission" date="2016-11" db="EMBL/GenBank/DDBJ databases">
        <authorList>
            <person name="Jaros S."/>
            <person name="Januszkiewicz K."/>
            <person name="Wedrychowicz H."/>
        </authorList>
    </citation>
    <scope>NUCLEOTIDE SEQUENCE [LARGE SCALE GENOMIC DNA]</scope>
    <source>
        <strain evidence="2 3">DSM 19436</strain>
    </source>
</reference>
<keyword evidence="1" id="KW-0472">Membrane</keyword>
<feature type="transmembrane region" description="Helical" evidence="1">
    <location>
        <begin position="62"/>
        <end position="86"/>
    </location>
</feature>
<dbReference type="OrthoDB" id="8442483at2"/>
<keyword evidence="1" id="KW-0812">Transmembrane</keyword>
<name>A0A1M5PGS0_9HYPH</name>
<protein>
    <recommendedName>
        <fullName evidence="4">Energy-coupling factor transport system substrate-specific component</fullName>
    </recommendedName>
</protein>
<dbReference type="RefSeq" id="WP_073058667.1">
    <property type="nucleotide sequence ID" value="NZ_FQUP01000011.1"/>
</dbReference>
<feature type="transmembrane region" description="Helical" evidence="1">
    <location>
        <begin position="92"/>
        <end position="110"/>
    </location>
</feature>
<dbReference type="STRING" id="1122133.SAMN02745157_0163"/>
<feature type="transmembrane region" description="Helical" evidence="1">
    <location>
        <begin position="215"/>
        <end position="245"/>
    </location>
</feature>
<organism evidence="2 3">
    <name type="scientific">Kaistia soli DSM 19436</name>
    <dbReference type="NCBI Taxonomy" id="1122133"/>
    <lineage>
        <taxon>Bacteria</taxon>
        <taxon>Pseudomonadati</taxon>
        <taxon>Pseudomonadota</taxon>
        <taxon>Alphaproteobacteria</taxon>
        <taxon>Hyphomicrobiales</taxon>
        <taxon>Kaistiaceae</taxon>
        <taxon>Kaistia</taxon>
    </lineage>
</organism>
<evidence type="ECO:0000256" key="1">
    <source>
        <dbReference type="SAM" id="Phobius"/>
    </source>
</evidence>
<evidence type="ECO:0000313" key="3">
    <source>
        <dbReference type="Proteomes" id="UP000184485"/>
    </source>
</evidence>
<keyword evidence="1" id="KW-1133">Transmembrane helix</keyword>
<dbReference type="Gene3D" id="1.10.1760.20">
    <property type="match status" value="1"/>
</dbReference>
<evidence type="ECO:0000313" key="2">
    <source>
        <dbReference type="EMBL" id="SHH00965.1"/>
    </source>
</evidence>
<feature type="transmembrane region" description="Helical" evidence="1">
    <location>
        <begin position="117"/>
        <end position="137"/>
    </location>
</feature>
<proteinExistence type="predicted"/>
<sequence>MTFETQQPRVIKVSGGVSIGGAPVSYTAFMAALVAILAFVPASIVVGGMGGGWPLHDVIHPLLGLLLGPIAGPIASAIGILIGGVIAPYTNLGPWAPLMGAMSAFAVGMVMQPNRSLWFVPWIITLAANLIYLWQALSFGISFPLWLSNVITIDVALILIAIPQIRNWSIARIRTGGVGLKTYIGFFIVFFFGSTAGIQLNWVPSFATNPWPAEVWPVLIPIIAVERLAFSAIGALIGVGVVSALRRSPLAKATMAGY</sequence>
<gene>
    <name evidence="2" type="ORF">SAMN02745157_0163</name>
</gene>
<feature type="transmembrane region" description="Helical" evidence="1">
    <location>
        <begin position="183"/>
        <end position="203"/>
    </location>
</feature>
<dbReference type="AlphaFoldDB" id="A0A1M5PGS0"/>
<dbReference type="EMBL" id="FQUP01000011">
    <property type="protein sequence ID" value="SHH00965.1"/>
    <property type="molecule type" value="Genomic_DNA"/>
</dbReference>
<feature type="transmembrane region" description="Helical" evidence="1">
    <location>
        <begin position="143"/>
        <end position="162"/>
    </location>
</feature>
<dbReference type="Proteomes" id="UP000184485">
    <property type="component" value="Unassembled WGS sequence"/>
</dbReference>
<keyword evidence="3" id="KW-1185">Reference proteome</keyword>
<dbReference type="Pfam" id="PF07155">
    <property type="entry name" value="ECF-ribofla_trS"/>
    <property type="match status" value="1"/>
</dbReference>
<evidence type="ECO:0008006" key="4">
    <source>
        <dbReference type="Google" id="ProtNLM"/>
    </source>
</evidence>